<dbReference type="AlphaFoldDB" id="A0A5S9IR47"/>
<evidence type="ECO:0000313" key="2">
    <source>
        <dbReference type="Proteomes" id="UP000326354"/>
    </source>
</evidence>
<proteinExistence type="predicted"/>
<dbReference type="Proteomes" id="UP000326354">
    <property type="component" value="Chromosome"/>
</dbReference>
<keyword evidence="2" id="KW-1185">Reference proteome</keyword>
<reference evidence="1 2" key="1">
    <citation type="submission" date="2019-08" db="EMBL/GenBank/DDBJ databases">
        <title>Complete genome sequence of Candidatus Uab amorphum.</title>
        <authorList>
            <person name="Shiratori T."/>
            <person name="Suzuki S."/>
            <person name="Kakizawa Y."/>
            <person name="Ishida K."/>
        </authorList>
    </citation>
    <scope>NUCLEOTIDE SEQUENCE [LARGE SCALE GENOMIC DNA]</scope>
    <source>
        <strain evidence="1 2">SRT547</strain>
    </source>
</reference>
<dbReference type="Gene3D" id="3.40.50.1000">
    <property type="entry name" value="HAD superfamily/HAD-like"/>
    <property type="match status" value="1"/>
</dbReference>
<evidence type="ECO:0000313" key="1">
    <source>
        <dbReference type="EMBL" id="BBM86549.1"/>
    </source>
</evidence>
<protein>
    <submittedName>
        <fullName evidence="1">Uncharacterized protein</fullName>
    </submittedName>
</protein>
<accession>A0A5S9IR47</accession>
<dbReference type="InterPro" id="IPR036412">
    <property type="entry name" value="HAD-like_sf"/>
</dbReference>
<organism evidence="1 2">
    <name type="scientific">Uabimicrobium amorphum</name>
    <dbReference type="NCBI Taxonomy" id="2596890"/>
    <lineage>
        <taxon>Bacteria</taxon>
        <taxon>Pseudomonadati</taxon>
        <taxon>Planctomycetota</taxon>
        <taxon>Candidatus Uabimicrobiia</taxon>
        <taxon>Candidatus Uabimicrobiales</taxon>
        <taxon>Candidatus Uabimicrobiaceae</taxon>
        <taxon>Candidatus Uabimicrobium</taxon>
    </lineage>
</organism>
<gene>
    <name evidence="1" type="ORF">UABAM_04935</name>
</gene>
<dbReference type="KEGG" id="uam:UABAM_04935"/>
<dbReference type="SUPFAM" id="SSF56784">
    <property type="entry name" value="HAD-like"/>
    <property type="match status" value="1"/>
</dbReference>
<name>A0A5S9IR47_UABAM</name>
<sequence>MSKDIIICWDFDETLGYFRPMEFLYLKQPVPQEMPKPFLKPGIAEGLQSLAHFTNIVTTAAIGEYARFALKEFGLLDYFSDVIGREDGIYTACGKDYSIVAERFDFNENDVAQRLIIVGNDSRVDPDCYFRGVVMIYDKDMVEYPAEIIVETIQALVEKGDNNPEAGFKRFIAEAQQGTPWEHGVVSLEKIRFSIDYFGNFIRETVHPMIISPRFIDSK</sequence>
<dbReference type="RefSeq" id="WP_151970600.1">
    <property type="nucleotide sequence ID" value="NZ_AP019860.1"/>
</dbReference>
<dbReference type="EMBL" id="AP019860">
    <property type="protein sequence ID" value="BBM86549.1"/>
    <property type="molecule type" value="Genomic_DNA"/>
</dbReference>
<dbReference type="InterPro" id="IPR023214">
    <property type="entry name" value="HAD_sf"/>
</dbReference>